<dbReference type="InterPro" id="IPR028082">
    <property type="entry name" value="Peripla_BP_I"/>
</dbReference>
<sequence length="325" mass="35182">MSACRSFLICLLFIFLCGCGQGDKSGNNSTSSSSPAPELSSRYKVGLVLKAFTNPFFIDIEKGARRAEQELGVELIVKTAGQETAIEEQIQIVQDLIEQKVNAIVIAPGDSRRLIPVLKEANKAGIVIINIDNQLDPGTLRNSGMPMIPFISVDNEGASFDAVKSVVDKISKPTQVAIIEGLPGAENARMRMTGAVRAFNSNQLIQIVAKETAHWKIDEAYKVTKQIFEKYPTVKVIFCANDMMALGAIKYISDSARKNVQIIGYDALDDAKAAVRAGKMKVTVDQQAALQGYQGVVLAVRALKGEKLPSVLTVDAHLVSIDTLK</sequence>
<dbReference type="SUPFAM" id="SSF53822">
    <property type="entry name" value="Periplasmic binding protein-like I"/>
    <property type="match status" value="1"/>
</dbReference>
<keyword evidence="3 4" id="KW-0732">Signal</keyword>
<comment type="subcellular location">
    <subcellularLocation>
        <location evidence="1">Cell envelope</location>
    </subcellularLocation>
</comment>
<protein>
    <submittedName>
        <fullName evidence="6">Substrate-binding domain-containing protein</fullName>
    </submittedName>
</protein>
<evidence type="ECO:0000256" key="1">
    <source>
        <dbReference type="ARBA" id="ARBA00004196"/>
    </source>
</evidence>
<gene>
    <name evidence="6" type="ORF">H8K32_05555</name>
</gene>
<dbReference type="GO" id="GO:0030246">
    <property type="term" value="F:carbohydrate binding"/>
    <property type="evidence" value="ECO:0007669"/>
    <property type="project" value="UniProtKB-ARBA"/>
</dbReference>
<reference evidence="6" key="1">
    <citation type="submission" date="2020-08" db="EMBL/GenBank/DDBJ databases">
        <title>Novel species isolated from subtropical streams in China.</title>
        <authorList>
            <person name="Lu H."/>
        </authorList>
    </citation>
    <scope>NUCLEOTIDE SEQUENCE</scope>
    <source>
        <strain evidence="6">KACC 12607</strain>
    </source>
</reference>
<dbReference type="Gene3D" id="3.40.50.2300">
    <property type="match status" value="2"/>
</dbReference>
<feature type="chain" id="PRO_5037296279" evidence="4">
    <location>
        <begin position="21"/>
        <end position="325"/>
    </location>
</feature>
<dbReference type="PANTHER" id="PTHR46847:SF1">
    <property type="entry name" value="D-ALLOSE-BINDING PERIPLASMIC PROTEIN-RELATED"/>
    <property type="match status" value="1"/>
</dbReference>
<proteinExistence type="inferred from homology"/>
<keyword evidence="7" id="KW-1185">Reference proteome</keyword>
<dbReference type="PANTHER" id="PTHR46847">
    <property type="entry name" value="D-ALLOSE-BINDING PERIPLASMIC PROTEIN-RELATED"/>
    <property type="match status" value="1"/>
</dbReference>
<evidence type="ECO:0000256" key="4">
    <source>
        <dbReference type="SAM" id="SignalP"/>
    </source>
</evidence>
<dbReference type="Proteomes" id="UP000634011">
    <property type="component" value="Unassembled WGS sequence"/>
</dbReference>
<dbReference type="Pfam" id="PF13407">
    <property type="entry name" value="Peripla_BP_4"/>
    <property type="match status" value="1"/>
</dbReference>
<evidence type="ECO:0000256" key="3">
    <source>
        <dbReference type="ARBA" id="ARBA00022729"/>
    </source>
</evidence>
<dbReference type="PROSITE" id="PS51257">
    <property type="entry name" value="PROKAR_LIPOPROTEIN"/>
    <property type="match status" value="1"/>
</dbReference>
<dbReference type="EMBL" id="JACOFV010000004">
    <property type="protein sequence ID" value="MBC3861560.1"/>
    <property type="molecule type" value="Genomic_DNA"/>
</dbReference>
<dbReference type="GO" id="GO:0030313">
    <property type="term" value="C:cell envelope"/>
    <property type="evidence" value="ECO:0007669"/>
    <property type="project" value="UniProtKB-SubCell"/>
</dbReference>
<comment type="similarity">
    <text evidence="2">Belongs to the bacterial solute-binding protein 2 family.</text>
</comment>
<dbReference type="AlphaFoldDB" id="A0A923HGC8"/>
<dbReference type="InterPro" id="IPR025997">
    <property type="entry name" value="SBP_2_dom"/>
</dbReference>
<feature type="domain" description="Periplasmic binding protein" evidence="5">
    <location>
        <begin position="45"/>
        <end position="307"/>
    </location>
</feature>
<name>A0A923HGC8_9BURK</name>
<evidence type="ECO:0000313" key="7">
    <source>
        <dbReference type="Proteomes" id="UP000634011"/>
    </source>
</evidence>
<evidence type="ECO:0000313" key="6">
    <source>
        <dbReference type="EMBL" id="MBC3861560.1"/>
    </source>
</evidence>
<evidence type="ECO:0000256" key="2">
    <source>
        <dbReference type="ARBA" id="ARBA00007639"/>
    </source>
</evidence>
<evidence type="ECO:0000259" key="5">
    <source>
        <dbReference type="Pfam" id="PF13407"/>
    </source>
</evidence>
<feature type="signal peptide" evidence="4">
    <location>
        <begin position="1"/>
        <end position="20"/>
    </location>
</feature>
<accession>A0A923HGC8</accession>
<organism evidence="6 7">
    <name type="scientific">Undibacterium jejuense</name>
    <dbReference type="NCBI Taxonomy" id="1344949"/>
    <lineage>
        <taxon>Bacteria</taxon>
        <taxon>Pseudomonadati</taxon>
        <taxon>Pseudomonadota</taxon>
        <taxon>Betaproteobacteria</taxon>
        <taxon>Burkholderiales</taxon>
        <taxon>Oxalobacteraceae</taxon>
        <taxon>Undibacterium</taxon>
    </lineage>
</organism>
<comment type="caution">
    <text evidence="6">The sequence shown here is derived from an EMBL/GenBank/DDBJ whole genome shotgun (WGS) entry which is preliminary data.</text>
</comment>